<evidence type="ECO:0000256" key="1">
    <source>
        <dbReference type="SAM" id="Phobius"/>
    </source>
</evidence>
<keyword evidence="1" id="KW-1133">Transmembrane helix</keyword>
<dbReference type="AlphaFoldDB" id="A0A5B8WDJ8"/>
<organism evidence="2 3">
    <name type="scientific">Mucilaginibacter ginsenosidivorax</name>
    <dbReference type="NCBI Taxonomy" id="862126"/>
    <lineage>
        <taxon>Bacteria</taxon>
        <taxon>Pseudomonadati</taxon>
        <taxon>Bacteroidota</taxon>
        <taxon>Sphingobacteriia</taxon>
        <taxon>Sphingobacteriales</taxon>
        <taxon>Sphingobacteriaceae</taxon>
        <taxon>Mucilaginibacter</taxon>
    </lineage>
</organism>
<feature type="transmembrane region" description="Helical" evidence="1">
    <location>
        <begin position="22"/>
        <end position="44"/>
    </location>
</feature>
<sequence length="708" mass="79953">MIEQTGIYKINAIRRWYISYQLLADVFFAAAISLLSIALLKYLFKVPVLWVLPLFVLCLAIFIFIHRVWKTSDVLIAKFLDQQYPELEESSGLILKPASELNLLETLQLQKVETQLQVVPQWHNSFLKRAKLALLLLLFSFGLTWVLNKPSATNQSLRGKALSTKNNAIPEKVLPQISSVNVMVHPPTYTGKQLRSQDKFTLNVEDGATVSWKIATNIAVKQVALLFNDKETINLKNINPDKTVWQIEKLINKPGFYQVKVDGKLSDLYQVQVITDQPPVIHIKSPKQYTYIDAGEAQKVNIDATVNDDYGVANALVFATVAKGSGEAVKFKEYKLNFSTSFSSHLPQYSLQKLISLPALNMEPGDELYFYIQATDTHQQQSRTDVYTVSIQDTAQLLSMDGMLSGVNQKPEFFRSERQIILDTEKLLKDKDSITTVKFNDRSNDLGVDQKLLRLRYGKFLGEESESDINPADVKDDPVGDIKNYGNAAVILDKYTDKHDNAEDAQFFDPELKKQLKATLTEMWKAELQLRLYKPQDALPFEYKALRLLKDLQQKSRMYVAKTSYNPPALKLEKRLSGDLSKINQPINKSDVKPGTDQYENLKKAVQVLAQLKVAPKMTVADEHVLALANQQLSSKASAQPGSYLSALSAMRRILSKPGKIKPGDIPLVERAIQKTLIPVDRMPVATQSPADLGLSQQYYKNLNRLNR</sequence>
<dbReference type="EMBL" id="CP042437">
    <property type="protein sequence ID" value="QEC79988.1"/>
    <property type="molecule type" value="Genomic_DNA"/>
</dbReference>
<dbReference type="KEGG" id="mgk:FSB76_30020"/>
<proteinExistence type="predicted"/>
<dbReference type="OrthoDB" id="780137at2"/>
<feature type="transmembrane region" description="Helical" evidence="1">
    <location>
        <begin position="50"/>
        <end position="69"/>
    </location>
</feature>
<evidence type="ECO:0000313" key="3">
    <source>
        <dbReference type="Proteomes" id="UP000321362"/>
    </source>
</evidence>
<dbReference type="RefSeq" id="WP_147060109.1">
    <property type="nucleotide sequence ID" value="NZ_CP042437.1"/>
</dbReference>
<keyword evidence="1" id="KW-0472">Membrane</keyword>
<protein>
    <submittedName>
        <fullName evidence="2">DUF4175 family protein</fullName>
    </submittedName>
</protein>
<evidence type="ECO:0000313" key="2">
    <source>
        <dbReference type="EMBL" id="QEC79988.1"/>
    </source>
</evidence>
<keyword evidence="3" id="KW-1185">Reference proteome</keyword>
<dbReference type="Proteomes" id="UP000321362">
    <property type="component" value="Chromosome"/>
</dbReference>
<reference evidence="2 3" key="1">
    <citation type="journal article" date="2013" name="J. Microbiol.">
        <title>Mucilaginibacter ginsenosidivorax sp. nov., with ginsenoside converting activity isolated from sediment.</title>
        <authorList>
            <person name="Kim J.K."/>
            <person name="Choi T.E."/>
            <person name="Liu Q.M."/>
            <person name="Park H.Y."/>
            <person name="Yi T.H."/>
            <person name="Yoon M.H."/>
            <person name="Kim S.C."/>
            <person name="Im W.T."/>
        </authorList>
    </citation>
    <scope>NUCLEOTIDE SEQUENCE [LARGE SCALE GENOMIC DNA]</scope>
    <source>
        <strain evidence="2 3">KHI28</strain>
    </source>
</reference>
<feature type="transmembrane region" description="Helical" evidence="1">
    <location>
        <begin position="132"/>
        <end position="148"/>
    </location>
</feature>
<keyword evidence="1" id="KW-0812">Transmembrane</keyword>
<name>A0A5B8WDJ8_9SPHI</name>
<gene>
    <name evidence="2" type="ORF">FSB76_30020</name>
</gene>
<accession>A0A5B8WDJ8</accession>